<proteinExistence type="inferred from homology"/>
<name>A0A669CY76_ORENI</name>
<keyword evidence="5" id="KW-0496">Mitochondrion</keyword>
<evidence type="ECO:0000256" key="3">
    <source>
        <dbReference type="ARBA" id="ARBA00022946"/>
    </source>
</evidence>
<dbReference type="Gene3D" id="3.40.50.790">
    <property type="match status" value="1"/>
</dbReference>
<reference evidence="11" key="1">
    <citation type="submission" date="2012-01" db="EMBL/GenBank/DDBJ databases">
        <title>The Genome Sequence of Oreochromis niloticus (Nile Tilapia).</title>
        <authorList>
            <consortium name="Broad Institute Genome Assembly Team"/>
            <consortium name="Broad Institute Sequencing Platform"/>
            <person name="Di Palma F."/>
            <person name="Johnson J."/>
            <person name="Lander E.S."/>
            <person name="Lindblad-Toh K."/>
        </authorList>
    </citation>
    <scope>NUCLEOTIDE SEQUENCE [LARGE SCALE GENOMIC DNA]</scope>
</reference>
<evidence type="ECO:0000256" key="4">
    <source>
        <dbReference type="ARBA" id="ARBA00022980"/>
    </source>
</evidence>
<evidence type="ECO:0000256" key="1">
    <source>
        <dbReference type="ARBA" id="ARBA00004173"/>
    </source>
</evidence>
<dbReference type="PANTHER" id="PTHR36427:SF3">
    <property type="entry name" value="LARGE RIBOSOMAL SUBUNIT PROTEIN UL1M"/>
    <property type="match status" value="1"/>
</dbReference>
<dbReference type="Proteomes" id="UP000005207">
    <property type="component" value="Linkage group LG12"/>
</dbReference>
<accession>A0A669CY76</accession>
<evidence type="ECO:0000256" key="5">
    <source>
        <dbReference type="ARBA" id="ARBA00023128"/>
    </source>
</evidence>
<comment type="subcellular location">
    <subcellularLocation>
        <location evidence="1">Mitochondrion</location>
    </subcellularLocation>
</comment>
<evidence type="ECO:0000313" key="11">
    <source>
        <dbReference type="Proteomes" id="UP000005207"/>
    </source>
</evidence>
<dbReference type="InterPro" id="IPR028364">
    <property type="entry name" value="Ribosomal_uL1/biogenesis"/>
</dbReference>
<evidence type="ECO:0000256" key="8">
    <source>
        <dbReference type="ARBA" id="ARBA00077483"/>
    </source>
</evidence>
<dbReference type="AlphaFoldDB" id="A0A669CY76"/>
<dbReference type="GO" id="GO:1990904">
    <property type="term" value="C:ribonucleoprotein complex"/>
    <property type="evidence" value="ECO:0007669"/>
    <property type="project" value="UniProtKB-KW"/>
</dbReference>
<keyword evidence="9" id="KW-0175">Coiled coil</keyword>
<reference evidence="10" key="3">
    <citation type="submission" date="2025-09" db="UniProtKB">
        <authorList>
            <consortium name="Ensembl"/>
        </authorList>
    </citation>
    <scope>IDENTIFICATION</scope>
</reference>
<dbReference type="Gene3D" id="3.30.190.20">
    <property type="match status" value="1"/>
</dbReference>
<dbReference type="Pfam" id="PF00687">
    <property type="entry name" value="Ribosomal_L1"/>
    <property type="match status" value="1"/>
</dbReference>
<dbReference type="GO" id="GO:0005743">
    <property type="term" value="C:mitochondrial inner membrane"/>
    <property type="evidence" value="ECO:0007669"/>
    <property type="project" value="UniProtKB-ARBA"/>
</dbReference>
<dbReference type="FunFam" id="3.40.50.790:FF:000003">
    <property type="entry name" value="39S ribosomal protein L1, mitochondrial"/>
    <property type="match status" value="1"/>
</dbReference>
<evidence type="ECO:0000256" key="9">
    <source>
        <dbReference type="SAM" id="Coils"/>
    </source>
</evidence>
<keyword evidence="3" id="KW-0809">Transit peptide</keyword>
<dbReference type="GeneTree" id="ENSGT00940000162168"/>
<dbReference type="Ensembl" id="ENSONIT00000067824.1">
    <property type="protein sequence ID" value="ENSONIP00000051180.1"/>
    <property type="gene ID" value="ENSONIG00000014024.2"/>
</dbReference>
<dbReference type="InterPro" id="IPR023674">
    <property type="entry name" value="Ribosomal_uL1-like"/>
</dbReference>
<evidence type="ECO:0000256" key="6">
    <source>
        <dbReference type="ARBA" id="ARBA00023274"/>
    </source>
</evidence>
<comment type="similarity">
    <text evidence="2">Belongs to the universal ribosomal protein uL1 family.</text>
</comment>
<dbReference type="InParanoid" id="A0A669CY76"/>
<keyword evidence="11" id="KW-1185">Reference proteome</keyword>
<feature type="coiled-coil region" evidence="9">
    <location>
        <begin position="120"/>
        <end position="147"/>
    </location>
</feature>
<dbReference type="PANTHER" id="PTHR36427">
    <property type="entry name" value="54S RIBOSOMAL PROTEIN L1, MITOCHONDRIAL"/>
    <property type="match status" value="1"/>
</dbReference>
<dbReference type="SUPFAM" id="SSF56808">
    <property type="entry name" value="Ribosomal protein L1"/>
    <property type="match status" value="1"/>
</dbReference>
<reference evidence="10" key="2">
    <citation type="submission" date="2025-08" db="UniProtKB">
        <authorList>
            <consortium name="Ensembl"/>
        </authorList>
    </citation>
    <scope>IDENTIFICATION</scope>
</reference>
<evidence type="ECO:0000256" key="7">
    <source>
        <dbReference type="ARBA" id="ARBA00035212"/>
    </source>
</evidence>
<organism evidence="10 11">
    <name type="scientific">Oreochromis niloticus</name>
    <name type="common">Nile tilapia</name>
    <name type="synonym">Tilapia nilotica</name>
    <dbReference type="NCBI Taxonomy" id="8128"/>
    <lineage>
        <taxon>Eukaryota</taxon>
        <taxon>Metazoa</taxon>
        <taxon>Chordata</taxon>
        <taxon>Craniata</taxon>
        <taxon>Vertebrata</taxon>
        <taxon>Euteleostomi</taxon>
        <taxon>Actinopterygii</taxon>
        <taxon>Neopterygii</taxon>
        <taxon>Teleostei</taxon>
        <taxon>Neoteleostei</taxon>
        <taxon>Acanthomorphata</taxon>
        <taxon>Ovalentaria</taxon>
        <taxon>Cichlomorphae</taxon>
        <taxon>Cichliformes</taxon>
        <taxon>Cichlidae</taxon>
        <taxon>African cichlids</taxon>
        <taxon>Pseudocrenilabrinae</taxon>
        <taxon>Oreochromini</taxon>
        <taxon>Oreochromis</taxon>
    </lineage>
</organism>
<evidence type="ECO:0000313" key="10">
    <source>
        <dbReference type="Ensembl" id="ENSONIP00000051180.1"/>
    </source>
</evidence>
<keyword evidence="4" id="KW-0689">Ribosomal protein</keyword>
<sequence>MTNENVQLSDGCQVSYIFIYVFFGFRICTRTKTFPFFQLTFDRFRGGTIYSLPLFSHGQARFPDMATCTRTVWKVLAGCQRQLLSASGSAYSGVSQTAPRNLPVRTFAAVKLTSPLLIARALKKDKKDNAEKEVKKEKRVIDDKNRHKPFSKTAWAPVDDVYVMRYYPRTLYDPAEAIDMLKKFQALDFTPHNQPVYIDLKLDMKLEKKKKVDPFVSTVHLPHAFKAEMNRVLVFTEDANQATVARENGAVFAGGVELIQPILDDEISADFYVAVPDILPKLVPLKNKLRKKFPKSKRGSVGINVPKMLELFKTGHEYMVESDCYVRTQIATLDMPSEHIFANLQTILVDVCSHRPASLGPFIERAIIASHTSEAVWFKSEDVLPKSPEKEE</sequence>
<gene>
    <name evidence="10" type="primary">mrpl1</name>
</gene>
<dbReference type="InterPro" id="IPR016095">
    <property type="entry name" value="Ribosomal_uL1_3-a/b-sand"/>
</dbReference>
<dbReference type="GO" id="GO:0005840">
    <property type="term" value="C:ribosome"/>
    <property type="evidence" value="ECO:0007669"/>
    <property type="project" value="UniProtKB-KW"/>
</dbReference>
<protein>
    <recommendedName>
        <fullName evidence="7">Large ribosomal subunit protein uL1m</fullName>
    </recommendedName>
    <alternativeName>
        <fullName evidence="8">39S ribosomal protein L1, mitochondrial</fullName>
    </alternativeName>
</protein>
<evidence type="ECO:0000256" key="2">
    <source>
        <dbReference type="ARBA" id="ARBA00010531"/>
    </source>
</evidence>
<keyword evidence="6" id="KW-0687">Ribonucleoprotein</keyword>